<dbReference type="EMBL" id="AP017378">
    <property type="protein sequence ID" value="BBD08517.1"/>
    <property type="molecule type" value="Genomic_DNA"/>
</dbReference>
<evidence type="ECO:0000313" key="2">
    <source>
        <dbReference type="EMBL" id="BBD08517.1"/>
    </source>
</evidence>
<evidence type="ECO:0000256" key="1">
    <source>
        <dbReference type="SAM" id="Phobius"/>
    </source>
</evidence>
<proteinExistence type="predicted"/>
<keyword evidence="1" id="KW-0812">Transmembrane</keyword>
<protein>
    <submittedName>
        <fullName evidence="2">Transcriptional regulator, Crp/Fnr family</fullName>
    </submittedName>
</protein>
<dbReference type="RefSeq" id="WP_126378678.1">
    <property type="nucleotide sequence ID" value="NZ_AP017378.1"/>
</dbReference>
<keyword evidence="1" id="KW-0472">Membrane</keyword>
<evidence type="ECO:0000313" key="3">
    <source>
        <dbReference type="Proteomes" id="UP000269883"/>
    </source>
</evidence>
<feature type="transmembrane region" description="Helical" evidence="1">
    <location>
        <begin position="6"/>
        <end position="30"/>
    </location>
</feature>
<keyword evidence="1" id="KW-1133">Transmembrane helix</keyword>
<keyword evidence="3" id="KW-1185">Reference proteome</keyword>
<dbReference type="Proteomes" id="UP000269883">
    <property type="component" value="Chromosome"/>
</dbReference>
<reference evidence="2 3" key="1">
    <citation type="journal article" date="2018" name="Sci. Adv.">
        <title>Multi-heme cytochromes provide a pathway for survival in energy-limited environments.</title>
        <authorList>
            <person name="Deng X."/>
            <person name="Dohmae N."/>
            <person name="Nealson K.H."/>
            <person name="Hashimoto K."/>
            <person name="Okamoto A."/>
        </authorList>
    </citation>
    <scope>NUCLEOTIDE SEQUENCE [LARGE SCALE GENOMIC DNA]</scope>
    <source>
        <strain evidence="2 3">IS5</strain>
    </source>
</reference>
<gene>
    <name evidence="2" type="ORF">DFE_1791</name>
</gene>
<name>A0A2Z6AZ24_9BACT</name>
<organism evidence="2 3">
    <name type="scientific">Desulfovibrio ferrophilus</name>
    <dbReference type="NCBI Taxonomy" id="241368"/>
    <lineage>
        <taxon>Bacteria</taxon>
        <taxon>Pseudomonadati</taxon>
        <taxon>Thermodesulfobacteriota</taxon>
        <taxon>Desulfovibrionia</taxon>
        <taxon>Desulfovibrionales</taxon>
        <taxon>Desulfovibrionaceae</taxon>
        <taxon>Desulfovibrio</taxon>
    </lineage>
</organism>
<dbReference type="KEGG" id="dfl:DFE_1791"/>
<dbReference type="AlphaFoldDB" id="A0A2Z6AZ24"/>
<accession>A0A2Z6AZ24</accession>
<sequence>MKSISIPPQILVKLAICTMVLILLVLAAIIPQQRDVERKRLDIEESNHAMQRHNALMPTYAKMKVQLDKGLPTGIPDEREVHLTQDRITEISSILRELASDLGVMANAIVPDPSSIATGSNTISVDCSFQGPMEAQQNLLLELGALSCLAHIEQITIREDRAQANMQLKAWLTLE</sequence>